<dbReference type="AlphaFoldDB" id="A0A183CEU0"/>
<dbReference type="Proteomes" id="UP000050741">
    <property type="component" value="Unassembled WGS sequence"/>
</dbReference>
<evidence type="ECO:0000313" key="3">
    <source>
        <dbReference type="WBParaSite" id="GPLIN_001139500"/>
    </source>
</evidence>
<reference evidence="3" key="3">
    <citation type="submission" date="2016-06" db="UniProtKB">
        <authorList>
            <consortium name="WormBaseParasite"/>
        </authorList>
    </citation>
    <scope>IDENTIFICATION</scope>
</reference>
<keyword evidence="2" id="KW-1185">Reference proteome</keyword>
<accession>A0A183CEU0</accession>
<protein>
    <submittedName>
        <fullName evidence="3">WH2 domain-containing protein</fullName>
    </submittedName>
</protein>
<organism evidence="2 3">
    <name type="scientific">Globodera pallida</name>
    <name type="common">Potato cyst nematode worm</name>
    <name type="synonym">Heterodera pallida</name>
    <dbReference type="NCBI Taxonomy" id="36090"/>
    <lineage>
        <taxon>Eukaryota</taxon>
        <taxon>Metazoa</taxon>
        <taxon>Ecdysozoa</taxon>
        <taxon>Nematoda</taxon>
        <taxon>Chromadorea</taxon>
        <taxon>Rhabditida</taxon>
        <taxon>Tylenchina</taxon>
        <taxon>Tylenchomorpha</taxon>
        <taxon>Tylenchoidea</taxon>
        <taxon>Heteroderidae</taxon>
        <taxon>Heteroderinae</taxon>
        <taxon>Globodera</taxon>
    </lineage>
</organism>
<evidence type="ECO:0000313" key="2">
    <source>
        <dbReference type="Proteomes" id="UP000050741"/>
    </source>
</evidence>
<evidence type="ECO:0000256" key="1">
    <source>
        <dbReference type="SAM" id="MobiDB-lite"/>
    </source>
</evidence>
<dbReference type="WBParaSite" id="GPLIN_001139500">
    <property type="protein sequence ID" value="GPLIN_001139500"/>
    <property type="gene ID" value="GPLIN_001139500"/>
</dbReference>
<reference evidence="2" key="2">
    <citation type="submission" date="2014-05" db="EMBL/GenBank/DDBJ databases">
        <title>The genome and life-stage specific transcriptomes of Globodera pallida elucidate key aspects of plant parasitism by a cyst nematode.</title>
        <authorList>
            <person name="Cotton J.A."/>
            <person name="Lilley C.J."/>
            <person name="Jones L.M."/>
            <person name="Kikuchi T."/>
            <person name="Reid A.J."/>
            <person name="Thorpe P."/>
            <person name="Tsai I.J."/>
            <person name="Beasley H."/>
            <person name="Blok V."/>
            <person name="Cock P.J.A."/>
            <person name="Van den Akker S.E."/>
            <person name="Holroyd N."/>
            <person name="Hunt M."/>
            <person name="Mantelin S."/>
            <person name="Naghra H."/>
            <person name="Pain A."/>
            <person name="Palomares-Rius J.E."/>
            <person name="Zarowiecki M."/>
            <person name="Berriman M."/>
            <person name="Jones J.T."/>
            <person name="Urwin P.E."/>
        </authorList>
    </citation>
    <scope>NUCLEOTIDE SEQUENCE [LARGE SCALE GENOMIC DNA]</scope>
    <source>
        <strain evidence="2">Lindley</strain>
    </source>
</reference>
<name>A0A183CEU0_GLOPA</name>
<sequence length="93" mass="10215">MRRPPASATSCVCSTLDDQQQQQQMTNNNRTMATLNSKRSNVPPRLELGKRVEDDGTQALRQLRQNCGLLSGPKSPKGKSLRGCSLMVRPSTS</sequence>
<feature type="region of interest" description="Disordered" evidence="1">
    <location>
        <begin position="68"/>
        <end position="93"/>
    </location>
</feature>
<reference evidence="2" key="1">
    <citation type="submission" date="2013-12" db="EMBL/GenBank/DDBJ databases">
        <authorList>
            <person name="Aslett M."/>
        </authorList>
    </citation>
    <scope>NUCLEOTIDE SEQUENCE [LARGE SCALE GENOMIC DNA]</scope>
    <source>
        <strain evidence="2">Lindley</strain>
    </source>
</reference>
<proteinExistence type="predicted"/>